<gene>
    <name evidence="1" type="ORF">SAMN04487834_105110</name>
</gene>
<organism evidence="1 2">
    <name type="scientific">Sharpea azabuensis</name>
    <dbReference type="NCBI Taxonomy" id="322505"/>
    <lineage>
        <taxon>Bacteria</taxon>
        <taxon>Bacillati</taxon>
        <taxon>Bacillota</taxon>
        <taxon>Erysipelotrichia</taxon>
        <taxon>Erysipelotrichales</taxon>
        <taxon>Coprobacillaceae</taxon>
        <taxon>Sharpea</taxon>
    </lineage>
</organism>
<evidence type="ECO:0000313" key="1">
    <source>
        <dbReference type="EMBL" id="SEJ06476.1"/>
    </source>
</evidence>
<dbReference type="AlphaFoldDB" id="A0A1H6VRY0"/>
<reference evidence="2" key="1">
    <citation type="submission" date="2016-10" db="EMBL/GenBank/DDBJ databases">
        <authorList>
            <person name="Varghese N."/>
        </authorList>
    </citation>
    <scope>NUCLEOTIDE SEQUENCE [LARGE SCALE GENOMIC DNA]</scope>
    <source>
        <strain evidence="2">DSM 20406</strain>
    </source>
</reference>
<accession>A0A1H6VRY0</accession>
<protein>
    <submittedName>
        <fullName evidence="1">Uncharacterized protein</fullName>
    </submittedName>
</protein>
<dbReference type="EMBL" id="FNYK01000051">
    <property type="protein sequence ID" value="SEJ06476.1"/>
    <property type="molecule type" value="Genomic_DNA"/>
</dbReference>
<keyword evidence="2" id="KW-1185">Reference proteome</keyword>
<dbReference type="RefSeq" id="WP_074732513.1">
    <property type="nucleotide sequence ID" value="NZ_FNYK01000051.1"/>
</dbReference>
<name>A0A1H6VRY0_9FIRM</name>
<dbReference type="Proteomes" id="UP000183028">
    <property type="component" value="Unassembled WGS sequence"/>
</dbReference>
<dbReference type="OrthoDB" id="2082717at2"/>
<evidence type="ECO:0000313" key="2">
    <source>
        <dbReference type="Proteomes" id="UP000183028"/>
    </source>
</evidence>
<proteinExistence type="predicted"/>
<sequence length="239" mass="28198">MNSEIDYDSCQERWKYYQNRYPDLRIQLKDVKNKNGRGVWKYGSIELSGDCFFNFNDKKIAAFIKNVQCDSETKKCLMACAARHHSNENCVLMPTTGGMNKVKGKIYYRDAGFVIAGVGRPTDKCYDRPDTFLFYLNDFYEHKERALDLLGAGKYLSNSIFKEALQSFNFADLYSFLVGFEDVYEYCRFFYGMEREFVDRMIEEGKRPITVDEDLRRYIELAKDFWQLQVSIIEEKEKS</sequence>